<feature type="transmembrane region" description="Helical" evidence="1">
    <location>
        <begin position="199"/>
        <end position="220"/>
    </location>
</feature>
<feature type="transmembrane region" description="Helical" evidence="1">
    <location>
        <begin position="240"/>
        <end position="265"/>
    </location>
</feature>
<feature type="transmembrane region" description="Helical" evidence="1">
    <location>
        <begin position="78"/>
        <end position="96"/>
    </location>
</feature>
<dbReference type="RefSeq" id="WP_016960216.1">
    <property type="nucleotide sequence ID" value="NZ_AJWN02000057.1"/>
</dbReference>
<organism evidence="2 3">
    <name type="scientific">Enterovibrio norvegicus FF-454</name>
    <dbReference type="NCBI Taxonomy" id="1185651"/>
    <lineage>
        <taxon>Bacteria</taxon>
        <taxon>Pseudomonadati</taxon>
        <taxon>Pseudomonadota</taxon>
        <taxon>Gammaproteobacteria</taxon>
        <taxon>Vibrionales</taxon>
        <taxon>Vibrionaceae</taxon>
        <taxon>Enterovibrio</taxon>
    </lineage>
</organism>
<evidence type="ECO:0000313" key="2">
    <source>
        <dbReference type="EMBL" id="OEE61107.1"/>
    </source>
</evidence>
<keyword evidence="1" id="KW-0812">Transmembrane</keyword>
<evidence type="ECO:0000256" key="1">
    <source>
        <dbReference type="SAM" id="Phobius"/>
    </source>
</evidence>
<feature type="transmembrane region" description="Helical" evidence="1">
    <location>
        <begin position="277"/>
        <end position="297"/>
    </location>
</feature>
<feature type="transmembrane region" description="Helical" evidence="1">
    <location>
        <begin position="7"/>
        <end position="31"/>
    </location>
</feature>
<dbReference type="InterPro" id="IPR052556">
    <property type="entry name" value="PolySynth_Transporter"/>
</dbReference>
<dbReference type="Proteomes" id="UP000095039">
    <property type="component" value="Unassembled WGS sequence"/>
</dbReference>
<protein>
    <recommendedName>
        <fullName evidence="4">Polysaccharide biosynthesis protein</fullName>
    </recommendedName>
</protein>
<dbReference type="PANTHER" id="PTHR43424:SF1">
    <property type="entry name" value="LOCUS PUTATIVE PROTEIN 1-RELATED"/>
    <property type="match status" value="1"/>
</dbReference>
<evidence type="ECO:0000313" key="3">
    <source>
        <dbReference type="Proteomes" id="UP000095039"/>
    </source>
</evidence>
<accession>A0A1E5C6N3</accession>
<gene>
    <name evidence="2" type="ORF">A1OK_22115</name>
</gene>
<feature type="transmembrane region" description="Helical" evidence="1">
    <location>
        <begin position="134"/>
        <end position="153"/>
    </location>
</feature>
<feature type="transmembrane region" description="Helical" evidence="1">
    <location>
        <begin position="399"/>
        <end position="419"/>
    </location>
</feature>
<sequence>MIVKDFLLYGLSAGLNRAGIFLLLPFSAMYIPPAAFGELNLYLISSSLLSVLFTLNISVVISREYYIDRVGVMRFVRLHNFVILSLLTLFLFLTPLFYNVRIFWFVGFVLSECLFLVNSNYIRFKCGPSHYFKLTSFKFIFLILTFIFCVFYLDIRGGDLVTIVMIVVFFSNLSFLFVGFDLRTLLKPVRVFGRLKFRFLNYSYLLFALTLIPHSAAQWISSSFDRFFVNWFFTDNELGIYSFSYSLASLLLLVSSSYALGLPQLCVKNYKLVGSKFFFRAFLILNSVLLFSFLYAVKFALPYFSDYNDANIFEFVVIVSCGLYFLFFYLYFSSSLFYERRGRLISKITFVVCVYSVGALYPMASYFGIIGVCIVTLSAYLLYMCLVAYFSEFANLKRVFLPVAFSFFTITFFIDGSFYV</sequence>
<feature type="transmembrane region" description="Helical" evidence="1">
    <location>
        <begin position="312"/>
        <end position="332"/>
    </location>
</feature>
<dbReference type="PANTHER" id="PTHR43424">
    <property type="entry name" value="LOCUS PUTATIVE PROTEIN 1-RELATED"/>
    <property type="match status" value="1"/>
</dbReference>
<feature type="transmembrane region" description="Helical" evidence="1">
    <location>
        <begin position="159"/>
        <end position="178"/>
    </location>
</feature>
<feature type="transmembrane region" description="Helical" evidence="1">
    <location>
        <begin position="43"/>
        <end position="66"/>
    </location>
</feature>
<dbReference type="AlphaFoldDB" id="A0A1E5C6N3"/>
<keyword evidence="3" id="KW-1185">Reference proteome</keyword>
<feature type="transmembrane region" description="Helical" evidence="1">
    <location>
        <begin position="344"/>
        <end position="361"/>
    </location>
</feature>
<reference evidence="2 3" key="1">
    <citation type="journal article" date="2012" name="Science">
        <title>Ecological populations of bacteria act as socially cohesive units of antibiotic production and resistance.</title>
        <authorList>
            <person name="Cordero O.X."/>
            <person name="Wildschutte H."/>
            <person name="Kirkup B."/>
            <person name="Proehl S."/>
            <person name="Ngo L."/>
            <person name="Hussain F."/>
            <person name="Le Roux F."/>
            <person name="Mincer T."/>
            <person name="Polz M.F."/>
        </authorList>
    </citation>
    <scope>NUCLEOTIDE SEQUENCE [LARGE SCALE GENOMIC DNA]</scope>
    <source>
        <strain evidence="2 3">FF-454</strain>
    </source>
</reference>
<feature type="transmembrane region" description="Helical" evidence="1">
    <location>
        <begin position="102"/>
        <end position="122"/>
    </location>
</feature>
<keyword evidence="1" id="KW-1133">Transmembrane helix</keyword>
<feature type="transmembrane region" description="Helical" evidence="1">
    <location>
        <begin position="367"/>
        <end position="390"/>
    </location>
</feature>
<evidence type="ECO:0008006" key="4">
    <source>
        <dbReference type="Google" id="ProtNLM"/>
    </source>
</evidence>
<dbReference type="EMBL" id="AJWN02000057">
    <property type="protein sequence ID" value="OEE61107.1"/>
    <property type="molecule type" value="Genomic_DNA"/>
</dbReference>
<proteinExistence type="predicted"/>
<keyword evidence="1" id="KW-0472">Membrane</keyword>
<name>A0A1E5C6N3_9GAMM</name>
<comment type="caution">
    <text evidence="2">The sequence shown here is derived from an EMBL/GenBank/DDBJ whole genome shotgun (WGS) entry which is preliminary data.</text>
</comment>